<protein>
    <recommendedName>
        <fullName evidence="3">USP domain-containing protein</fullName>
    </recommendedName>
</protein>
<proteinExistence type="predicted"/>
<dbReference type="Proteomes" id="UP000287651">
    <property type="component" value="Unassembled WGS sequence"/>
</dbReference>
<dbReference type="InterPro" id="IPR038765">
    <property type="entry name" value="Papain-like_cys_pep_sf"/>
</dbReference>
<evidence type="ECO:0000313" key="2">
    <source>
        <dbReference type="Proteomes" id="UP000287651"/>
    </source>
</evidence>
<reference evidence="1 2" key="1">
    <citation type="journal article" date="2014" name="Agronomy (Basel)">
        <title>A Draft Genome Sequence for Ensete ventricosum, the Drought-Tolerant Tree Against Hunger.</title>
        <authorList>
            <person name="Harrison J."/>
            <person name="Moore K.A."/>
            <person name="Paszkiewicz K."/>
            <person name="Jones T."/>
            <person name="Grant M."/>
            <person name="Ambacheew D."/>
            <person name="Muzemil S."/>
            <person name="Studholme D.J."/>
        </authorList>
    </citation>
    <scope>NUCLEOTIDE SEQUENCE [LARGE SCALE GENOMIC DNA]</scope>
</reference>
<accession>A0A427AHR5</accession>
<evidence type="ECO:0008006" key="3">
    <source>
        <dbReference type="Google" id="ProtNLM"/>
    </source>
</evidence>
<dbReference type="Gene3D" id="3.90.70.10">
    <property type="entry name" value="Cysteine proteinases"/>
    <property type="match status" value="1"/>
</dbReference>
<dbReference type="SUPFAM" id="SSF54001">
    <property type="entry name" value="Cysteine proteinases"/>
    <property type="match status" value="1"/>
</dbReference>
<gene>
    <name evidence="1" type="ORF">B296_00010741</name>
</gene>
<comment type="caution">
    <text evidence="1">The sequence shown here is derived from an EMBL/GenBank/DDBJ whole genome shotgun (WGS) entry which is preliminary data.</text>
</comment>
<name>A0A427AHR5_ENSVE</name>
<sequence>MCLVPVPTIYRYTSTDRHYFNISTDKRWKSFGVPLITRLPNARTGSTILDLFLKLLNPFLIPKESAFDIEQDSSNSINEIAKIDKDSHLLDFERTEEGKNFHDGFQLYLTDENCQAMLSKIEMDDSISLTGQRKLYHEGERCWYDFDDQHVLPISEDIVKSSAAYVLFYQRVQTSSSDA</sequence>
<dbReference type="EMBL" id="AMZH03002400">
    <property type="protein sequence ID" value="RRT75701.1"/>
    <property type="molecule type" value="Genomic_DNA"/>
</dbReference>
<organism evidence="1 2">
    <name type="scientific">Ensete ventricosum</name>
    <name type="common">Abyssinian banana</name>
    <name type="synonym">Musa ensete</name>
    <dbReference type="NCBI Taxonomy" id="4639"/>
    <lineage>
        <taxon>Eukaryota</taxon>
        <taxon>Viridiplantae</taxon>
        <taxon>Streptophyta</taxon>
        <taxon>Embryophyta</taxon>
        <taxon>Tracheophyta</taxon>
        <taxon>Spermatophyta</taxon>
        <taxon>Magnoliopsida</taxon>
        <taxon>Liliopsida</taxon>
        <taxon>Zingiberales</taxon>
        <taxon>Musaceae</taxon>
        <taxon>Ensete</taxon>
    </lineage>
</organism>
<evidence type="ECO:0000313" key="1">
    <source>
        <dbReference type="EMBL" id="RRT75701.1"/>
    </source>
</evidence>
<dbReference type="AlphaFoldDB" id="A0A427AHR5"/>